<dbReference type="GO" id="GO:0006457">
    <property type="term" value="P:protein folding"/>
    <property type="evidence" value="ECO:0007669"/>
    <property type="project" value="TreeGrafter"/>
</dbReference>
<organism evidence="14 15">
    <name type="scientific">Lophiostoma macrostomum CBS 122681</name>
    <dbReference type="NCBI Taxonomy" id="1314788"/>
    <lineage>
        <taxon>Eukaryota</taxon>
        <taxon>Fungi</taxon>
        <taxon>Dikarya</taxon>
        <taxon>Ascomycota</taxon>
        <taxon>Pezizomycotina</taxon>
        <taxon>Dothideomycetes</taxon>
        <taxon>Pleosporomycetidae</taxon>
        <taxon>Pleosporales</taxon>
        <taxon>Lophiostomataceae</taxon>
        <taxon>Lophiostoma</taxon>
    </lineage>
</organism>
<evidence type="ECO:0000256" key="13">
    <source>
        <dbReference type="SAM" id="Phobius"/>
    </source>
</evidence>
<evidence type="ECO:0000256" key="10">
    <source>
        <dbReference type="ARBA" id="ARBA00023136"/>
    </source>
</evidence>
<comment type="subcellular location">
    <subcellularLocation>
        <location evidence="1">Endoplasmic reticulum membrane</location>
        <topology evidence="1">Multi-pass membrane protein</topology>
    </subcellularLocation>
</comment>
<protein>
    <recommendedName>
        <fullName evidence="3">Chitin synthase export chaperone</fullName>
    </recommendedName>
</protein>
<feature type="transmembrane region" description="Helical" evidence="13">
    <location>
        <begin position="512"/>
        <end position="533"/>
    </location>
</feature>
<name>A0A6A6SWD3_9PLEO</name>
<dbReference type="PRINTS" id="PR00081">
    <property type="entry name" value="GDHRDH"/>
</dbReference>
<dbReference type="Gene3D" id="3.40.50.720">
    <property type="entry name" value="NAD(P)-binding Rossmann-like Domain"/>
    <property type="match status" value="1"/>
</dbReference>
<evidence type="ECO:0000256" key="12">
    <source>
        <dbReference type="SAM" id="MobiDB-lite"/>
    </source>
</evidence>
<dbReference type="Proteomes" id="UP000799324">
    <property type="component" value="Unassembled WGS sequence"/>
</dbReference>
<keyword evidence="9 13" id="KW-1133">Transmembrane helix</keyword>
<feature type="region of interest" description="Disordered" evidence="12">
    <location>
        <begin position="327"/>
        <end position="348"/>
    </location>
</feature>
<dbReference type="InterPro" id="IPR036291">
    <property type="entry name" value="NAD(P)-bd_dom_sf"/>
</dbReference>
<keyword evidence="8" id="KW-0653">Protein transport</keyword>
<dbReference type="Pfam" id="PF12271">
    <property type="entry name" value="Chs7"/>
    <property type="match status" value="1"/>
</dbReference>
<dbReference type="Pfam" id="PF00106">
    <property type="entry name" value="adh_short"/>
    <property type="match status" value="1"/>
</dbReference>
<feature type="transmembrane region" description="Helical" evidence="13">
    <location>
        <begin position="474"/>
        <end position="500"/>
    </location>
</feature>
<evidence type="ECO:0000256" key="1">
    <source>
        <dbReference type="ARBA" id="ARBA00004477"/>
    </source>
</evidence>
<dbReference type="PANTHER" id="PTHR35329">
    <property type="entry name" value="CHITIN SYNTHASE EXPORT CHAPERONE"/>
    <property type="match status" value="1"/>
</dbReference>
<feature type="transmembrane region" description="Helical" evidence="13">
    <location>
        <begin position="545"/>
        <end position="571"/>
    </location>
</feature>
<proteinExistence type="inferred from homology"/>
<keyword evidence="4" id="KW-0813">Transport</keyword>
<dbReference type="GO" id="GO:0071555">
    <property type="term" value="P:cell wall organization"/>
    <property type="evidence" value="ECO:0007669"/>
    <property type="project" value="UniProtKB-KW"/>
</dbReference>
<dbReference type="InterPro" id="IPR020904">
    <property type="entry name" value="Sc_DH/Rdtase_CS"/>
</dbReference>
<keyword evidence="6" id="KW-0256">Endoplasmic reticulum</keyword>
<keyword evidence="11" id="KW-0961">Cell wall biogenesis/degradation</keyword>
<dbReference type="CDD" id="cd05233">
    <property type="entry name" value="SDR_c"/>
    <property type="match status" value="1"/>
</dbReference>
<comment type="similarity">
    <text evidence="2">Belongs to the CHS7 family.</text>
</comment>
<keyword evidence="10 13" id="KW-0472">Membrane</keyword>
<evidence type="ECO:0000256" key="4">
    <source>
        <dbReference type="ARBA" id="ARBA00022448"/>
    </source>
</evidence>
<dbReference type="GO" id="GO:0005789">
    <property type="term" value="C:endoplasmic reticulum membrane"/>
    <property type="evidence" value="ECO:0007669"/>
    <property type="project" value="UniProtKB-SubCell"/>
</dbReference>
<dbReference type="PANTHER" id="PTHR35329:SF2">
    <property type="entry name" value="CHITIN SYNTHASE EXPORT CHAPERONE"/>
    <property type="match status" value="1"/>
</dbReference>
<keyword evidence="5 13" id="KW-0812">Transmembrane</keyword>
<keyword evidence="7" id="KW-0521">NADP</keyword>
<evidence type="ECO:0000256" key="6">
    <source>
        <dbReference type="ARBA" id="ARBA00022824"/>
    </source>
</evidence>
<evidence type="ECO:0000313" key="14">
    <source>
        <dbReference type="EMBL" id="KAF2650893.1"/>
    </source>
</evidence>
<evidence type="ECO:0000256" key="7">
    <source>
        <dbReference type="ARBA" id="ARBA00022857"/>
    </source>
</evidence>
<evidence type="ECO:0000256" key="5">
    <source>
        <dbReference type="ARBA" id="ARBA00022692"/>
    </source>
</evidence>
<evidence type="ECO:0000256" key="11">
    <source>
        <dbReference type="ARBA" id="ARBA00023316"/>
    </source>
</evidence>
<dbReference type="EMBL" id="MU004441">
    <property type="protein sequence ID" value="KAF2650893.1"/>
    <property type="molecule type" value="Genomic_DNA"/>
</dbReference>
<evidence type="ECO:0000256" key="8">
    <source>
        <dbReference type="ARBA" id="ARBA00022927"/>
    </source>
</evidence>
<accession>A0A6A6SWD3</accession>
<dbReference type="InterPro" id="IPR022057">
    <property type="entry name" value="Chs7"/>
</dbReference>
<dbReference type="GO" id="GO:0015031">
    <property type="term" value="P:protein transport"/>
    <property type="evidence" value="ECO:0007669"/>
    <property type="project" value="UniProtKB-KW"/>
</dbReference>
<dbReference type="PROSITE" id="PS00061">
    <property type="entry name" value="ADH_SHORT"/>
    <property type="match status" value="1"/>
</dbReference>
<evidence type="ECO:0000313" key="15">
    <source>
        <dbReference type="Proteomes" id="UP000799324"/>
    </source>
</evidence>
<dbReference type="GO" id="GO:0051082">
    <property type="term" value="F:unfolded protein binding"/>
    <property type="evidence" value="ECO:0007669"/>
    <property type="project" value="TreeGrafter"/>
</dbReference>
<keyword evidence="15" id="KW-1185">Reference proteome</keyword>
<reference evidence="14" key="1">
    <citation type="journal article" date="2020" name="Stud. Mycol.">
        <title>101 Dothideomycetes genomes: a test case for predicting lifestyles and emergence of pathogens.</title>
        <authorList>
            <person name="Haridas S."/>
            <person name="Albert R."/>
            <person name="Binder M."/>
            <person name="Bloem J."/>
            <person name="Labutti K."/>
            <person name="Salamov A."/>
            <person name="Andreopoulos B."/>
            <person name="Baker S."/>
            <person name="Barry K."/>
            <person name="Bills G."/>
            <person name="Bluhm B."/>
            <person name="Cannon C."/>
            <person name="Castanera R."/>
            <person name="Culley D."/>
            <person name="Daum C."/>
            <person name="Ezra D."/>
            <person name="Gonzalez J."/>
            <person name="Henrissat B."/>
            <person name="Kuo A."/>
            <person name="Liang C."/>
            <person name="Lipzen A."/>
            <person name="Lutzoni F."/>
            <person name="Magnuson J."/>
            <person name="Mondo S."/>
            <person name="Nolan M."/>
            <person name="Ohm R."/>
            <person name="Pangilinan J."/>
            <person name="Park H.-J."/>
            <person name="Ramirez L."/>
            <person name="Alfaro M."/>
            <person name="Sun H."/>
            <person name="Tritt A."/>
            <person name="Yoshinaga Y."/>
            <person name="Zwiers L.-H."/>
            <person name="Turgeon B."/>
            <person name="Goodwin S."/>
            <person name="Spatafora J."/>
            <person name="Crous P."/>
            <person name="Grigoriev I."/>
        </authorList>
    </citation>
    <scope>NUCLEOTIDE SEQUENCE</scope>
    <source>
        <strain evidence="14">CBS 122681</strain>
    </source>
</reference>
<feature type="transmembrane region" description="Helical" evidence="13">
    <location>
        <begin position="417"/>
        <end position="433"/>
    </location>
</feature>
<sequence length="693" mass="75869">MKDFKGKTALITGGGTGIGLALSLQLAALGTNIVVCSTNKDRLSAGAQQVRDASPDVKVLDIVCDISDRSSVRNLKEEVTKTGLQVDILVCNSGVTTSGPYHEHRDEDWDWVYGVVLHGTTYCIQAFYPDMVKRGYGHVVVNGSQAGMVPNWVTLHGPYTSAKAAVHALGAALRPEAAEHGVGVTTVVIAGTQTEIMKSERSRPERFGEPLKVEVKKREARRVPASEVAGQIVDGIREDKGWVATHPDLKDRTKHQCSTASTIPDARDEWSVSAGKPLDTQCQTSPPHDWRLPHTHRRYFDCCCLTSARSSRSLYRGLLLRHAHAPAPAPISPSPTARHPSRGLAASPHSNRIVPTVVLTMGVTDFTTLCAKVAIPLCALVGPRNTINEAGTGIQANCYSRTIELANTLIFQGANDFMHILALVMTIVMIIHVRSKFTAVGRKEITTFFYIYMLLTLVSLILDAGVSAPGSGSYPYFAAAQAGLASALCTCLLINGFVGFQLYEDGTTLSVWLLRLCSLGMFIISGAVALLTFKGWGGLKPSKPIGIFVVLYIVNAIQLVIYVCSQFLLVLGTLEDRWPLGDILFGVFFFVIGQVVLYVFSETICTHVQHYLDGLFFATICNLLAVMMVYKYWDSITKEDLEFSVGVKQHNWEVKELLPEEEKRGTVYNQSEYSDSLYHQPMNRSSHYSLAGH</sequence>
<dbReference type="OrthoDB" id="2189463at2759"/>
<dbReference type="AlphaFoldDB" id="A0A6A6SWD3"/>
<dbReference type="SUPFAM" id="SSF51735">
    <property type="entry name" value="NAD(P)-binding Rossmann-fold domains"/>
    <property type="match status" value="1"/>
</dbReference>
<evidence type="ECO:0000256" key="2">
    <source>
        <dbReference type="ARBA" id="ARBA00009274"/>
    </source>
</evidence>
<feature type="transmembrane region" description="Helical" evidence="13">
    <location>
        <begin position="612"/>
        <end position="633"/>
    </location>
</feature>
<evidence type="ECO:0000256" key="3">
    <source>
        <dbReference type="ARBA" id="ARBA00018354"/>
    </source>
</evidence>
<evidence type="ECO:0000256" key="9">
    <source>
        <dbReference type="ARBA" id="ARBA00022989"/>
    </source>
</evidence>
<gene>
    <name evidence="14" type="ORF">K491DRAFT_761447</name>
</gene>
<dbReference type="InterPro" id="IPR002347">
    <property type="entry name" value="SDR_fam"/>
</dbReference>
<feature type="transmembrane region" description="Helical" evidence="13">
    <location>
        <begin position="445"/>
        <end position="462"/>
    </location>
</feature>
<feature type="transmembrane region" description="Helical" evidence="13">
    <location>
        <begin position="583"/>
        <end position="600"/>
    </location>
</feature>